<accession>A0ABP4LWV0</accession>
<keyword evidence="2" id="KW-1185">Reference proteome</keyword>
<dbReference type="EMBL" id="BAAAQD010000012">
    <property type="protein sequence ID" value="GAA1533210.1"/>
    <property type="molecule type" value="Genomic_DNA"/>
</dbReference>
<evidence type="ECO:0000313" key="1">
    <source>
        <dbReference type="EMBL" id="GAA1533210.1"/>
    </source>
</evidence>
<sequence length="189" mass="20183">MYLCAGGRPGIYPMEQDAEYEAEQVVAVADGEVPLLWLTLFRADDVSAGDTPWGPATAPLVGRERGTTNLAAAVPTLDRMFGPPVTTHADLLRQALQWSPGGWLTIEWWCGDRPCPPDPAALRSALGAFDDPAAGPGPLLDLCGLDPADLPAPRDPATPLLPHLTAQAAGLRRLLGRAFHQLVPWEQPI</sequence>
<evidence type="ECO:0000313" key="2">
    <source>
        <dbReference type="Proteomes" id="UP001501470"/>
    </source>
</evidence>
<dbReference type="Proteomes" id="UP001501470">
    <property type="component" value="Unassembled WGS sequence"/>
</dbReference>
<reference evidence="2" key="1">
    <citation type="journal article" date="2019" name="Int. J. Syst. Evol. Microbiol.">
        <title>The Global Catalogue of Microorganisms (GCM) 10K type strain sequencing project: providing services to taxonomists for standard genome sequencing and annotation.</title>
        <authorList>
            <consortium name="The Broad Institute Genomics Platform"/>
            <consortium name="The Broad Institute Genome Sequencing Center for Infectious Disease"/>
            <person name="Wu L."/>
            <person name="Ma J."/>
        </authorList>
    </citation>
    <scope>NUCLEOTIDE SEQUENCE [LARGE SCALE GENOMIC DNA]</scope>
    <source>
        <strain evidence="2">JCM 15933</strain>
    </source>
</reference>
<proteinExistence type="predicted"/>
<comment type="caution">
    <text evidence="1">The sequence shown here is derived from an EMBL/GenBank/DDBJ whole genome shotgun (WGS) entry which is preliminary data.</text>
</comment>
<gene>
    <name evidence="1" type="ORF">GCM10009827_059010</name>
</gene>
<name>A0ABP4LWV0_9ACTN</name>
<protein>
    <submittedName>
        <fullName evidence="1">Uncharacterized protein</fullName>
    </submittedName>
</protein>
<organism evidence="1 2">
    <name type="scientific">Dactylosporangium maewongense</name>
    <dbReference type="NCBI Taxonomy" id="634393"/>
    <lineage>
        <taxon>Bacteria</taxon>
        <taxon>Bacillati</taxon>
        <taxon>Actinomycetota</taxon>
        <taxon>Actinomycetes</taxon>
        <taxon>Micromonosporales</taxon>
        <taxon>Micromonosporaceae</taxon>
        <taxon>Dactylosporangium</taxon>
    </lineage>
</organism>